<protein>
    <recommendedName>
        <fullName evidence="9">RNA (guanine-9-)-methyltransferase domain-containing protein 1</fullName>
    </recommendedName>
</protein>
<feature type="region of interest" description="Disordered" evidence="10">
    <location>
        <begin position="422"/>
        <end position="473"/>
    </location>
</feature>
<feature type="compositionally biased region" description="Basic and acidic residues" evidence="10">
    <location>
        <begin position="71"/>
        <end position="82"/>
    </location>
</feature>
<dbReference type="InterPro" id="IPR025812">
    <property type="entry name" value="Trm10_C_MTase_dom"/>
</dbReference>
<dbReference type="OrthoDB" id="9976048at2759"/>
<evidence type="ECO:0000313" key="14">
    <source>
        <dbReference type="Proteomes" id="UP000053097"/>
    </source>
</evidence>
<dbReference type="Proteomes" id="UP000279307">
    <property type="component" value="Chromosome 12"/>
</dbReference>
<evidence type="ECO:0000259" key="11">
    <source>
        <dbReference type="PROSITE" id="PS51675"/>
    </source>
</evidence>
<dbReference type="GO" id="GO:0097745">
    <property type="term" value="P:mitochondrial tRNA 5'-end processing"/>
    <property type="evidence" value="ECO:0007669"/>
    <property type="project" value="TreeGrafter"/>
</dbReference>
<evidence type="ECO:0000256" key="7">
    <source>
        <dbReference type="ARBA" id="ARBA00023054"/>
    </source>
</evidence>
<evidence type="ECO:0000256" key="1">
    <source>
        <dbReference type="ARBA" id="ARBA00004173"/>
    </source>
</evidence>
<dbReference type="PROSITE" id="PS51675">
    <property type="entry name" value="SAM_MT_TRM10"/>
    <property type="match status" value="1"/>
</dbReference>
<evidence type="ECO:0000256" key="9">
    <source>
        <dbReference type="ARBA" id="ARBA00029803"/>
    </source>
</evidence>
<comment type="subcellular location">
    <subcellularLocation>
        <location evidence="1">Mitochondrion</location>
    </subcellularLocation>
</comment>
<evidence type="ECO:0000256" key="2">
    <source>
        <dbReference type="ARBA" id="ARBA00022603"/>
    </source>
</evidence>
<keyword evidence="2" id="KW-0489">Methyltransferase</keyword>
<dbReference type="GO" id="GO:0005654">
    <property type="term" value="C:nucleoplasm"/>
    <property type="evidence" value="ECO:0007669"/>
    <property type="project" value="TreeGrafter"/>
</dbReference>
<sequence>MYNHVRRCLVISVNLRRQFLTQSIPPASAPYQNDYYANACRPRNDAACKRFYCQPVEKSEEEAPQEEEKSEDEKPGKSGNRHIDSLTKMYEEYQSNPETKKRLQILELEVDVLRHNAGKVPEVLRPKDWVALERLPTKSQRMKHLRFLWRNERITANLKAAKEQKRAQWMATKEAAEPVEDTGEMKYGLQYNSLFVRIYPTTMAHGYNCKLMQAIMFEPKIVIDCGYEENMNYREVHNCAKQLQMSFAANRAHVSPLHLHFCCLKKGGLLEEFSYVNIPSFLDVDFPATVTSQSYLDLFPRDQLVYLTPHCRAEMTEYDPDLVYIIGAIVDKVQPQPLSLAKAKKEGIRMLKLPVDKYLEWGSGSGKSFTINQMMKIMLDLRHTGDWNLALQNVPSRKLKAAREYSFQRKLSRSAARLALNARDGTEESKRIAVPTDPQRTQTQTNTRRTYSDSNSESGIRDFRFSSRKKNVS</sequence>
<dbReference type="InterPro" id="IPR028564">
    <property type="entry name" value="MT_TRM10-typ"/>
</dbReference>
<dbReference type="InterPro" id="IPR007356">
    <property type="entry name" value="tRNA_m1G_MeTrfase_euk"/>
</dbReference>
<evidence type="ECO:0000313" key="13">
    <source>
        <dbReference type="EMBL" id="RLU16316.1"/>
    </source>
</evidence>
<evidence type="ECO:0000256" key="5">
    <source>
        <dbReference type="ARBA" id="ARBA00022694"/>
    </source>
</evidence>
<keyword evidence="3" id="KW-0808">Transferase</keyword>
<keyword evidence="6" id="KW-0809">Transit peptide</keyword>
<dbReference type="OMA" id="HHWEHVL"/>
<keyword evidence="7" id="KW-0175">Coiled coil</keyword>
<evidence type="ECO:0000256" key="10">
    <source>
        <dbReference type="SAM" id="MobiDB-lite"/>
    </source>
</evidence>
<proteinExistence type="predicted"/>
<evidence type="ECO:0000256" key="6">
    <source>
        <dbReference type="ARBA" id="ARBA00022946"/>
    </source>
</evidence>
<dbReference type="STRING" id="2015173.A0A026W9T4"/>
<dbReference type="PANTHER" id="PTHR13563">
    <property type="entry name" value="TRNA (GUANINE-9-) METHYLTRANSFERASE"/>
    <property type="match status" value="1"/>
</dbReference>
<evidence type="ECO:0000256" key="8">
    <source>
        <dbReference type="ARBA" id="ARBA00023128"/>
    </source>
</evidence>
<keyword evidence="5" id="KW-0819">tRNA processing</keyword>
<dbReference type="CDD" id="cd18102">
    <property type="entry name" value="Trm10_MRRP1"/>
    <property type="match status" value="1"/>
</dbReference>
<reference evidence="12 14" key="1">
    <citation type="journal article" date="2014" name="Curr. Biol.">
        <title>The genome of the clonal raider ant Cerapachys biroi.</title>
        <authorList>
            <person name="Oxley P.R."/>
            <person name="Ji L."/>
            <person name="Fetter-Pruneda I."/>
            <person name="McKenzie S.K."/>
            <person name="Li C."/>
            <person name="Hu H."/>
            <person name="Zhang G."/>
            <person name="Kronauer D.J."/>
        </authorList>
    </citation>
    <scope>NUCLEOTIDE SEQUENCE [LARGE SCALE GENOMIC DNA]</scope>
</reference>
<feature type="region of interest" description="Disordered" evidence="10">
    <location>
        <begin position="59"/>
        <end position="82"/>
    </location>
</feature>
<reference evidence="13" key="3">
    <citation type="submission" date="2018-07" db="EMBL/GenBank/DDBJ databases">
        <authorList>
            <person name="Mckenzie S.K."/>
            <person name="Kronauer D.J.C."/>
        </authorList>
    </citation>
    <scope>NUCLEOTIDE SEQUENCE</scope>
    <source>
        <strain evidence="13">Clonal line C1</strain>
    </source>
</reference>
<dbReference type="Gene3D" id="3.40.1280.30">
    <property type="match status" value="1"/>
</dbReference>
<keyword evidence="4" id="KW-0949">S-adenosyl-L-methionine</keyword>
<dbReference type="EMBL" id="QOIP01000012">
    <property type="protein sequence ID" value="RLU16316.1"/>
    <property type="molecule type" value="Genomic_DNA"/>
</dbReference>
<accession>A0A026W9T4</accession>
<dbReference type="AlphaFoldDB" id="A0A026W9T4"/>
<dbReference type="GO" id="GO:0000049">
    <property type="term" value="F:tRNA binding"/>
    <property type="evidence" value="ECO:0007669"/>
    <property type="project" value="TreeGrafter"/>
</dbReference>
<dbReference type="PANTHER" id="PTHR13563:SF5">
    <property type="entry name" value="TRNA METHYLTRANSFERASE 10 HOMOLOG C"/>
    <property type="match status" value="1"/>
</dbReference>
<dbReference type="Proteomes" id="UP000053097">
    <property type="component" value="Unassembled WGS sequence"/>
</dbReference>
<dbReference type="GO" id="GO:0005739">
    <property type="term" value="C:mitochondrion"/>
    <property type="evidence" value="ECO:0007669"/>
    <property type="project" value="UniProtKB-SubCell"/>
</dbReference>
<feature type="compositionally biased region" description="Low complexity" evidence="10">
    <location>
        <begin position="439"/>
        <end position="449"/>
    </location>
</feature>
<dbReference type="GO" id="GO:0032259">
    <property type="term" value="P:methylation"/>
    <property type="evidence" value="ECO:0007669"/>
    <property type="project" value="UniProtKB-KW"/>
</dbReference>
<dbReference type="GO" id="GO:0008168">
    <property type="term" value="F:methyltransferase activity"/>
    <property type="evidence" value="ECO:0007669"/>
    <property type="project" value="UniProtKB-KW"/>
</dbReference>
<feature type="domain" description="SAM-dependent MTase TRM10-type" evidence="11">
    <location>
        <begin position="207"/>
        <end position="401"/>
    </location>
</feature>
<reference evidence="13" key="2">
    <citation type="journal article" date="2018" name="Genome Res.">
        <title>The genomic architecture and molecular evolution of ant odorant receptors.</title>
        <authorList>
            <person name="McKenzie S.K."/>
            <person name="Kronauer D.J.C."/>
        </authorList>
    </citation>
    <scope>NUCLEOTIDE SEQUENCE [LARGE SCALE GENOMIC DNA]</scope>
    <source>
        <strain evidence="13">Clonal line C1</strain>
    </source>
</reference>
<organism evidence="12 14">
    <name type="scientific">Ooceraea biroi</name>
    <name type="common">Clonal raider ant</name>
    <name type="synonym">Cerapachys biroi</name>
    <dbReference type="NCBI Taxonomy" id="2015173"/>
    <lineage>
        <taxon>Eukaryota</taxon>
        <taxon>Metazoa</taxon>
        <taxon>Ecdysozoa</taxon>
        <taxon>Arthropoda</taxon>
        <taxon>Hexapoda</taxon>
        <taxon>Insecta</taxon>
        <taxon>Pterygota</taxon>
        <taxon>Neoptera</taxon>
        <taxon>Endopterygota</taxon>
        <taxon>Hymenoptera</taxon>
        <taxon>Apocrita</taxon>
        <taxon>Aculeata</taxon>
        <taxon>Formicoidea</taxon>
        <taxon>Formicidae</taxon>
        <taxon>Dorylinae</taxon>
        <taxon>Ooceraea</taxon>
    </lineage>
</organism>
<gene>
    <name evidence="13" type="ORF">DMN91_012076</name>
    <name evidence="12" type="ORF">X777_08569</name>
</gene>
<dbReference type="InterPro" id="IPR038459">
    <property type="entry name" value="MT_TRM10-typ_sf"/>
</dbReference>
<evidence type="ECO:0000256" key="3">
    <source>
        <dbReference type="ARBA" id="ARBA00022679"/>
    </source>
</evidence>
<feature type="compositionally biased region" description="Acidic residues" evidence="10">
    <location>
        <begin position="59"/>
        <end position="70"/>
    </location>
</feature>
<dbReference type="GO" id="GO:0070131">
    <property type="term" value="P:positive regulation of mitochondrial translation"/>
    <property type="evidence" value="ECO:0007669"/>
    <property type="project" value="TreeGrafter"/>
</dbReference>
<keyword evidence="14" id="KW-1185">Reference proteome</keyword>
<evidence type="ECO:0000256" key="4">
    <source>
        <dbReference type="ARBA" id="ARBA00022691"/>
    </source>
</evidence>
<keyword evidence="8" id="KW-0496">Mitochondrion</keyword>
<name>A0A026W9T4_OOCBI</name>
<evidence type="ECO:0000313" key="12">
    <source>
        <dbReference type="EMBL" id="EZA52426.1"/>
    </source>
</evidence>
<dbReference type="EMBL" id="KK107341">
    <property type="protein sequence ID" value="EZA52426.1"/>
    <property type="molecule type" value="Genomic_DNA"/>
</dbReference>